<sequence length="198" mass="21278">MPIFSFIVPSIPADRKDAFLAAWPTIKADLEAQPGVIDVSAGLVVSEDGAPVTGFKFLQTLAFKKVEDFEAFTNSAWAKKHTEQYGELGAGDIVAGPFEVEDFPQGDKLPLTQFSTIVLDDATKSDEARKTWFDLVAAVGKDTWGGRSTGAGPTVGLALIGWNSLEEADAAYKKLQSDAAFTTYQSLGKTQTLIVQLQ</sequence>
<evidence type="ECO:0008006" key="3">
    <source>
        <dbReference type="Google" id="ProtNLM"/>
    </source>
</evidence>
<dbReference type="EMBL" id="JAZAVK010000089">
    <property type="protein sequence ID" value="KAK7424665.1"/>
    <property type="molecule type" value="Genomic_DNA"/>
</dbReference>
<keyword evidence="2" id="KW-1185">Reference proteome</keyword>
<name>A0ABR1HTY2_9HYPO</name>
<evidence type="ECO:0000313" key="1">
    <source>
        <dbReference type="EMBL" id="KAK7424665.1"/>
    </source>
</evidence>
<proteinExistence type="predicted"/>
<evidence type="ECO:0000313" key="2">
    <source>
        <dbReference type="Proteomes" id="UP001498421"/>
    </source>
</evidence>
<comment type="caution">
    <text evidence="1">The sequence shown here is derived from an EMBL/GenBank/DDBJ whole genome shotgun (WGS) entry which is preliminary data.</text>
</comment>
<dbReference type="InterPro" id="IPR011008">
    <property type="entry name" value="Dimeric_a/b-barrel"/>
</dbReference>
<gene>
    <name evidence="1" type="ORF">QQZ08_008548</name>
</gene>
<dbReference type="SUPFAM" id="SSF54909">
    <property type="entry name" value="Dimeric alpha+beta barrel"/>
    <property type="match status" value="1"/>
</dbReference>
<organism evidence="1 2">
    <name type="scientific">Neonectria magnoliae</name>
    <dbReference type="NCBI Taxonomy" id="2732573"/>
    <lineage>
        <taxon>Eukaryota</taxon>
        <taxon>Fungi</taxon>
        <taxon>Dikarya</taxon>
        <taxon>Ascomycota</taxon>
        <taxon>Pezizomycotina</taxon>
        <taxon>Sordariomycetes</taxon>
        <taxon>Hypocreomycetidae</taxon>
        <taxon>Hypocreales</taxon>
        <taxon>Nectriaceae</taxon>
        <taxon>Neonectria</taxon>
    </lineage>
</organism>
<accession>A0ABR1HTY2</accession>
<reference evidence="1 2" key="1">
    <citation type="journal article" date="2025" name="Microbiol. Resour. Announc.">
        <title>Draft genome sequences for Neonectria magnoliae and Neonectria punicea, canker pathogens of Liriodendron tulipifera and Acer saccharum in West Virginia.</title>
        <authorList>
            <person name="Petronek H.M."/>
            <person name="Kasson M.T."/>
            <person name="Metheny A.M."/>
            <person name="Stauder C.M."/>
            <person name="Lovett B."/>
            <person name="Lynch S.C."/>
            <person name="Garnas J.R."/>
            <person name="Kasson L.R."/>
            <person name="Stajich J.E."/>
        </authorList>
    </citation>
    <scope>NUCLEOTIDE SEQUENCE [LARGE SCALE GENOMIC DNA]</scope>
    <source>
        <strain evidence="1 2">NRRL 64651</strain>
    </source>
</reference>
<dbReference type="Proteomes" id="UP001498421">
    <property type="component" value="Unassembled WGS sequence"/>
</dbReference>
<protein>
    <recommendedName>
        <fullName evidence="3">Stress-response A/B barrel domain-containing protein</fullName>
    </recommendedName>
</protein>